<evidence type="ECO:0000256" key="1">
    <source>
        <dbReference type="ARBA" id="ARBA00000085"/>
    </source>
</evidence>
<dbReference type="OrthoDB" id="415806at2"/>
<organism evidence="8 9">
    <name type="scientific">Nannocystis exedens</name>
    <dbReference type="NCBI Taxonomy" id="54"/>
    <lineage>
        <taxon>Bacteria</taxon>
        <taxon>Pseudomonadati</taxon>
        <taxon>Myxococcota</taxon>
        <taxon>Polyangia</taxon>
        <taxon>Nannocystales</taxon>
        <taxon>Nannocystaceae</taxon>
        <taxon>Nannocystis</taxon>
    </lineage>
</organism>
<keyword evidence="8" id="KW-0418">Kinase</keyword>
<evidence type="ECO:0000256" key="5">
    <source>
        <dbReference type="PROSITE-ProRule" id="PRU00169"/>
    </source>
</evidence>
<evidence type="ECO:0000256" key="4">
    <source>
        <dbReference type="ARBA" id="ARBA00023012"/>
    </source>
</evidence>
<keyword evidence="8" id="KW-0808">Transferase</keyword>
<feature type="domain" description="Histidine kinase" evidence="6">
    <location>
        <begin position="57"/>
        <end position="251"/>
    </location>
</feature>
<dbReference type="AlphaFoldDB" id="A0A1I2AWT2"/>
<evidence type="ECO:0000259" key="6">
    <source>
        <dbReference type="PROSITE" id="PS50109"/>
    </source>
</evidence>
<dbReference type="InterPro" id="IPR003661">
    <property type="entry name" value="HisK_dim/P_dom"/>
</dbReference>
<evidence type="ECO:0000256" key="2">
    <source>
        <dbReference type="ARBA" id="ARBA00012438"/>
    </source>
</evidence>
<dbReference type="SUPFAM" id="SSF55874">
    <property type="entry name" value="ATPase domain of HSP90 chaperone/DNA topoisomerase II/histidine kinase"/>
    <property type="match status" value="1"/>
</dbReference>
<comment type="catalytic activity">
    <reaction evidence="1">
        <text>ATP + protein L-histidine = ADP + protein N-phospho-L-histidine.</text>
        <dbReference type="EC" id="2.7.13.3"/>
    </reaction>
</comment>
<feature type="domain" description="Response regulatory" evidence="7">
    <location>
        <begin position="289"/>
        <end position="405"/>
    </location>
</feature>
<dbReference type="PANTHER" id="PTHR45339">
    <property type="entry name" value="HYBRID SIGNAL TRANSDUCTION HISTIDINE KINASE J"/>
    <property type="match status" value="1"/>
</dbReference>
<dbReference type="InterPro" id="IPR011006">
    <property type="entry name" value="CheY-like_superfamily"/>
</dbReference>
<accession>A0A1I2AWT2</accession>
<evidence type="ECO:0000313" key="9">
    <source>
        <dbReference type="Proteomes" id="UP000199400"/>
    </source>
</evidence>
<proteinExistence type="predicted"/>
<name>A0A1I2AWT2_9BACT</name>
<dbReference type="GO" id="GO:0000155">
    <property type="term" value="F:phosphorelay sensor kinase activity"/>
    <property type="evidence" value="ECO:0007669"/>
    <property type="project" value="InterPro"/>
</dbReference>
<evidence type="ECO:0000313" key="8">
    <source>
        <dbReference type="EMBL" id="SFE48219.1"/>
    </source>
</evidence>
<dbReference type="EC" id="2.7.13.3" evidence="2"/>
<keyword evidence="9" id="KW-1185">Reference proteome</keyword>
<dbReference type="EMBL" id="FOMX01000014">
    <property type="protein sequence ID" value="SFE48219.1"/>
    <property type="molecule type" value="Genomic_DNA"/>
</dbReference>
<dbReference type="PANTHER" id="PTHR45339:SF1">
    <property type="entry name" value="HYBRID SIGNAL TRANSDUCTION HISTIDINE KINASE J"/>
    <property type="match status" value="1"/>
</dbReference>
<dbReference type="RefSeq" id="WP_096332069.1">
    <property type="nucleotide sequence ID" value="NZ_FOMX01000014.1"/>
</dbReference>
<protein>
    <recommendedName>
        <fullName evidence="2">histidine kinase</fullName>
        <ecNumber evidence="2">2.7.13.3</ecNumber>
    </recommendedName>
</protein>
<dbReference type="Gene3D" id="3.40.50.2300">
    <property type="match status" value="1"/>
</dbReference>
<dbReference type="CDD" id="cd00082">
    <property type="entry name" value="HisKA"/>
    <property type="match status" value="1"/>
</dbReference>
<dbReference type="PROSITE" id="PS50109">
    <property type="entry name" value="HIS_KIN"/>
    <property type="match status" value="1"/>
</dbReference>
<gene>
    <name evidence="8" type="ORF">SAMN02745121_04416</name>
</gene>
<keyword evidence="4" id="KW-0902">Two-component regulatory system</keyword>
<dbReference type="InterPro" id="IPR005467">
    <property type="entry name" value="His_kinase_dom"/>
</dbReference>
<keyword evidence="3 5" id="KW-0597">Phosphoprotein</keyword>
<dbReference type="InterPro" id="IPR036890">
    <property type="entry name" value="HATPase_C_sf"/>
</dbReference>
<dbReference type="SUPFAM" id="SSF47384">
    <property type="entry name" value="Homodimeric domain of signal transducing histidine kinase"/>
    <property type="match status" value="1"/>
</dbReference>
<dbReference type="Pfam" id="PF00512">
    <property type="entry name" value="HisKA"/>
    <property type="match status" value="1"/>
</dbReference>
<dbReference type="Gene3D" id="1.10.287.130">
    <property type="match status" value="1"/>
</dbReference>
<dbReference type="SMART" id="SM00388">
    <property type="entry name" value="HisKA"/>
    <property type="match status" value="1"/>
</dbReference>
<reference evidence="9" key="1">
    <citation type="submission" date="2016-10" db="EMBL/GenBank/DDBJ databases">
        <authorList>
            <person name="Varghese N."/>
            <person name="Submissions S."/>
        </authorList>
    </citation>
    <scope>NUCLEOTIDE SEQUENCE [LARGE SCALE GENOMIC DNA]</scope>
    <source>
        <strain evidence="9">ATCC 25963</strain>
    </source>
</reference>
<sequence length="493" mass="53958">MNDADDPLALNDEIAALRYYVGEFTEREETPAALAALERVEARLHAALRTRTAILSDLGHELRTPLNAILGFSHLLREDVLLSAEQRAHIEVIHRSGEQLLALIDELTGGNDEGAGQVGFDLHYLLDDLADMLCLRAAGAEVALRIDRAADLPRRVRTDQVRLRHLLLLLLGNVLEVPRRDLIVVRVRMEPGSAPGAGVLRFDIRAPGIDLADLRLRSFVRTDAGLHTDEPGRGPELAIAIANQLGGEYHVAPDQLTLTLPVGLGRGADDPRRSARKILGLAAGQEPRRILVAEDRWQSRQLLVQALSRVGFEVREAADGREAVHLCETWRPHLVWMDMRMPGVSGIEATQQIKQSPWGAETVVIALTASAFEADEATARAAGCDDFLRKPLQLHQVFDKLAERLGVTYLYDDAPPLARVDAAALHGLPSPWLSALEQACLQADVFTIARMIDFVRAQAPQAATVLSDMLEQYNYAAIIDLTRHALQAAGGGP</sequence>
<evidence type="ECO:0000259" key="7">
    <source>
        <dbReference type="PROSITE" id="PS50110"/>
    </source>
</evidence>
<dbReference type="PROSITE" id="PS50110">
    <property type="entry name" value="RESPONSE_REGULATORY"/>
    <property type="match status" value="1"/>
</dbReference>
<dbReference type="STRING" id="54.SAMN02745121_04416"/>
<dbReference type="Gene3D" id="3.30.565.10">
    <property type="entry name" value="Histidine kinase-like ATPase, C-terminal domain"/>
    <property type="match status" value="1"/>
</dbReference>
<dbReference type="SUPFAM" id="SSF52172">
    <property type="entry name" value="CheY-like"/>
    <property type="match status" value="1"/>
</dbReference>
<dbReference type="InterPro" id="IPR036097">
    <property type="entry name" value="HisK_dim/P_sf"/>
</dbReference>
<dbReference type="Pfam" id="PF00072">
    <property type="entry name" value="Response_reg"/>
    <property type="match status" value="1"/>
</dbReference>
<dbReference type="Proteomes" id="UP000199400">
    <property type="component" value="Unassembled WGS sequence"/>
</dbReference>
<dbReference type="InterPro" id="IPR001789">
    <property type="entry name" value="Sig_transdc_resp-reg_receiver"/>
</dbReference>
<dbReference type="SMART" id="SM00448">
    <property type="entry name" value="REC"/>
    <property type="match status" value="1"/>
</dbReference>
<evidence type="ECO:0000256" key="3">
    <source>
        <dbReference type="ARBA" id="ARBA00022553"/>
    </source>
</evidence>
<feature type="modified residue" description="4-aspartylphosphate" evidence="5">
    <location>
        <position position="338"/>
    </location>
</feature>
<dbReference type="CDD" id="cd17546">
    <property type="entry name" value="REC_hyHK_CKI1_RcsC-like"/>
    <property type="match status" value="1"/>
</dbReference>